<dbReference type="Gene3D" id="3.40.630.30">
    <property type="match status" value="1"/>
</dbReference>
<evidence type="ECO:0000256" key="1">
    <source>
        <dbReference type="ARBA" id="ARBA00022679"/>
    </source>
</evidence>
<reference evidence="4 5" key="1">
    <citation type="submission" date="2018-11" db="EMBL/GenBank/DDBJ databases">
        <authorList>
            <person name="Zhou Z."/>
            <person name="Wang G."/>
        </authorList>
    </citation>
    <scope>NUCLEOTIDE SEQUENCE [LARGE SCALE GENOMIC DNA]</scope>
    <source>
        <strain evidence="4 5">KCTC42998</strain>
    </source>
</reference>
<keyword evidence="1 4" id="KW-0808">Transferase</keyword>
<proteinExistence type="predicted"/>
<evidence type="ECO:0000313" key="5">
    <source>
        <dbReference type="Proteomes" id="UP000274271"/>
    </source>
</evidence>
<dbReference type="SUPFAM" id="SSF55729">
    <property type="entry name" value="Acyl-CoA N-acyltransferases (Nat)"/>
    <property type="match status" value="1"/>
</dbReference>
<dbReference type="OrthoDB" id="5197788at2"/>
<protein>
    <submittedName>
        <fullName evidence="4">GNAT family N-acetyltransferase</fullName>
    </submittedName>
</protein>
<evidence type="ECO:0000313" key="4">
    <source>
        <dbReference type="EMBL" id="RRB15465.1"/>
    </source>
</evidence>
<comment type="caution">
    <text evidence="4">The sequence shown here is derived from an EMBL/GenBank/DDBJ whole genome shotgun (WGS) entry which is preliminary data.</text>
</comment>
<dbReference type="InterPro" id="IPR050832">
    <property type="entry name" value="Bact_Acetyltransf"/>
</dbReference>
<dbReference type="EMBL" id="RQJP01000002">
    <property type="protein sequence ID" value="RRB15465.1"/>
    <property type="molecule type" value="Genomic_DNA"/>
</dbReference>
<dbReference type="PANTHER" id="PTHR43877">
    <property type="entry name" value="AMINOALKYLPHOSPHONATE N-ACETYLTRANSFERASE-RELATED-RELATED"/>
    <property type="match status" value="1"/>
</dbReference>
<dbReference type="InterPro" id="IPR016181">
    <property type="entry name" value="Acyl_CoA_acyltransferase"/>
</dbReference>
<evidence type="ECO:0000256" key="2">
    <source>
        <dbReference type="ARBA" id="ARBA00023315"/>
    </source>
</evidence>
<dbReference type="Pfam" id="PF00583">
    <property type="entry name" value="Acetyltransf_1"/>
    <property type="match status" value="1"/>
</dbReference>
<dbReference type="PROSITE" id="PS51186">
    <property type="entry name" value="GNAT"/>
    <property type="match status" value="1"/>
</dbReference>
<keyword evidence="2" id="KW-0012">Acyltransferase</keyword>
<dbReference type="RefSeq" id="WP_124907069.1">
    <property type="nucleotide sequence ID" value="NZ_RQJP01000002.1"/>
</dbReference>
<dbReference type="GO" id="GO:0016747">
    <property type="term" value="F:acyltransferase activity, transferring groups other than amino-acyl groups"/>
    <property type="evidence" value="ECO:0007669"/>
    <property type="project" value="InterPro"/>
</dbReference>
<dbReference type="Proteomes" id="UP000274271">
    <property type="component" value="Unassembled WGS sequence"/>
</dbReference>
<evidence type="ECO:0000259" key="3">
    <source>
        <dbReference type="PROSITE" id="PS51186"/>
    </source>
</evidence>
<keyword evidence="5" id="KW-1185">Reference proteome</keyword>
<dbReference type="InterPro" id="IPR000182">
    <property type="entry name" value="GNAT_dom"/>
</dbReference>
<accession>A0A3P1CQB3</accession>
<sequence length="149" mass="16461">MALYFENARPEDKETVFALLQKSQLLTDDLPTDLTGFVMAKEQDTCVGVAGLEPYGSVALLRSVAVSPEYQGRHVGTQLVGRVLETARAAGLEEIYLITTTADRYFVRHGFRPVDRLEVPEAIRQTQQFSDLCPASAVVMKRTVNQNAA</sequence>
<feature type="domain" description="N-acetyltransferase" evidence="3">
    <location>
        <begin position="3"/>
        <end position="145"/>
    </location>
</feature>
<dbReference type="CDD" id="cd04301">
    <property type="entry name" value="NAT_SF"/>
    <property type="match status" value="1"/>
</dbReference>
<organism evidence="4 5">
    <name type="scientific">Larkinella knui</name>
    <dbReference type="NCBI Taxonomy" id="2025310"/>
    <lineage>
        <taxon>Bacteria</taxon>
        <taxon>Pseudomonadati</taxon>
        <taxon>Bacteroidota</taxon>
        <taxon>Cytophagia</taxon>
        <taxon>Cytophagales</taxon>
        <taxon>Spirosomataceae</taxon>
        <taxon>Larkinella</taxon>
    </lineage>
</organism>
<dbReference type="AlphaFoldDB" id="A0A3P1CQB3"/>
<dbReference type="NCBIfam" id="NF040501">
    <property type="entry name" value="resist_ArsN2"/>
    <property type="match status" value="1"/>
</dbReference>
<name>A0A3P1CQB3_9BACT</name>
<gene>
    <name evidence="4" type="ORF">EHT87_13145</name>
</gene>